<sequence>MRHSITAALERHRDYTQSFATEPYECAWATEAIFFIRVQELEGENPALQARVQVSPDGIHWADEGTEFQRIDQLGVSFVRVTHFGGWLRLEGSVEGEQARFNVNINLVLK</sequence>
<evidence type="ECO:0000313" key="2">
    <source>
        <dbReference type="Proteomes" id="UP001155241"/>
    </source>
</evidence>
<evidence type="ECO:0000313" key="1">
    <source>
        <dbReference type="EMBL" id="MCO6042308.1"/>
    </source>
</evidence>
<protein>
    <submittedName>
        <fullName evidence="1">Uncharacterized protein</fullName>
    </submittedName>
</protein>
<gene>
    <name evidence="1" type="ORF">NG895_00170</name>
</gene>
<name>A0A9X2F628_9BACT</name>
<dbReference type="Proteomes" id="UP001155241">
    <property type="component" value="Unassembled WGS sequence"/>
</dbReference>
<dbReference type="AlphaFoldDB" id="A0A9X2F628"/>
<proteinExistence type="predicted"/>
<comment type="caution">
    <text evidence="1">The sequence shown here is derived from an EMBL/GenBank/DDBJ whole genome shotgun (WGS) entry which is preliminary data.</text>
</comment>
<accession>A0A9X2F628</accession>
<reference evidence="1" key="1">
    <citation type="submission" date="2022-06" db="EMBL/GenBank/DDBJ databases">
        <title>Aeoliella straminimaris, a novel planctomycete from sediments.</title>
        <authorList>
            <person name="Vitorino I.R."/>
            <person name="Lage O.M."/>
        </authorList>
    </citation>
    <scope>NUCLEOTIDE SEQUENCE</scope>
    <source>
        <strain evidence="1">ICT_H6.2</strain>
    </source>
</reference>
<organism evidence="1 2">
    <name type="scientific">Aeoliella straminimaris</name>
    <dbReference type="NCBI Taxonomy" id="2954799"/>
    <lineage>
        <taxon>Bacteria</taxon>
        <taxon>Pseudomonadati</taxon>
        <taxon>Planctomycetota</taxon>
        <taxon>Planctomycetia</taxon>
        <taxon>Pirellulales</taxon>
        <taxon>Lacipirellulaceae</taxon>
        <taxon>Aeoliella</taxon>
    </lineage>
</organism>
<dbReference type="EMBL" id="JAMXLR010000003">
    <property type="protein sequence ID" value="MCO6042308.1"/>
    <property type="molecule type" value="Genomic_DNA"/>
</dbReference>
<keyword evidence="2" id="KW-1185">Reference proteome</keyword>
<dbReference type="RefSeq" id="WP_252850410.1">
    <property type="nucleotide sequence ID" value="NZ_JAMXLR010000003.1"/>
</dbReference>